<feature type="domain" description="N-acetyltransferase" evidence="1">
    <location>
        <begin position="26"/>
        <end position="184"/>
    </location>
</feature>
<evidence type="ECO:0000313" key="3">
    <source>
        <dbReference type="Proteomes" id="UP000004892"/>
    </source>
</evidence>
<accession>H1DDM6</accession>
<dbReference type="SUPFAM" id="SSF55729">
    <property type="entry name" value="Acyl-CoA N-acyltransferases (Nat)"/>
    <property type="match status" value="1"/>
</dbReference>
<comment type="caution">
    <text evidence="2">The sequence shown here is derived from an EMBL/GenBank/DDBJ whole genome shotgun (WGS) entry which is preliminary data.</text>
</comment>
<reference evidence="2 3" key="1">
    <citation type="submission" date="2012-01" db="EMBL/GenBank/DDBJ databases">
        <title>The Genome Sequence of Odoribacter laneus YIT 12061.</title>
        <authorList>
            <consortium name="The Broad Institute Genome Sequencing Platform"/>
            <person name="Earl A."/>
            <person name="Ward D."/>
            <person name="Feldgarden M."/>
            <person name="Gevers D."/>
            <person name="Morotomi M."/>
            <person name="Young S.K."/>
            <person name="Zeng Q."/>
            <person name="Gargeya S."/>
            <person name="Fitzgerald M."/>
            <person name="Haas B."/>
            <person name="Abouelleil A."/>
            <person name="Alvarado L."/>
            <person name="Arachchi H.M."/>
            <person name="Berlin A."/>
            <person name="Chapman S.B."/>
            <person name="Gearin G."/>
            <person name="Goldberg J."/>
            <person name="Griggs A."/>
            <person name="Gujja S."/>
            <person name="Hansen M."/>
            <person name="Heiman D."/>
            <person name="Howarth C."/>
            <person name="Larimer J."/>
            <person name="Lui A."/>
            <person name="MacDonald P.J.P."/>
            <person name="McCowen C."/>
            <person name="Montmayeur A."/>
            <person name="Murphy C."/>
            <person name="Neiman D."/>
            <person name="Pearson M."/>
            <person name="Priest M."/>
            <person name="Roberts A."/>
            <person name="Saif S."/>
            <person name="Shea T."/>
            <person name="Sisk P."/>
            <person name="Stolte C."/>
            <person name="Sykes S."/>
            <person name="Wortman J."/>
            <person name="Nusbaum C."/>
            <person name="Birren B."/>
        </authorList>
    </citation>
    <scope>NUCLEOTIDE SEQUENCE [LARGE SCALE GENOMIC DNA]</scope>
    <source>
        <strain evidence="2 3">YIT 12061</strain>
    </source>
</reference>
<dbReference type="Gene3D" id="3.40.630.30">
    <property type="match status" value="1"/>
</dbReference>
<proteinExistence type="predicted"/>
<dbReference type="PATRIC" id="fig|742817.3.peg.381"/>
<organism evidence="2 3">
    <name type="scientific">Odoribacter laneus YIT 12061</name>
    <dbReference type="NCBI Taxonomy" id="742817"/>
    <lineage>
        <taxon>Bacteria</taxon>
        <taxon>Pseudomonadati</taxon>
        <taxon>Bacteroidota</taxon>
        <taxon>Bacteroidia</taxon>
        <taxon>Bacteroidales</taxon>
        <taxon>Odoribacteraceae</taxon>
        <taxon>Odoribacter</taxon>
    </lineage>
</organism>
<name>H1DDM6_9BACT</name>
<dbReference type="InterPro" id="IPR000182">
    <property type="entry name" value="GNAT_dom"/>
</dbReference>
<dbReference type="AlphaFoldDB" id="H1DDM6"/>
<dbReference type="eggNOG" id="COG1670">
    <property type="taxonomic scope" value="Bacteria"/>
</dbReference>
<dbReference type="GeneID" id="98068016"/>
<evidence type="ECO:0000259" key="1">
    <source>
        <dbReference type="PROSITE" id="PS51186"/>
    </source>
</evidence>
<dbReference type="PANTHER" id="PTHR43441:SF12">
    <property type="entry name" value="RIBOSOMAL N-ACETYLTRANSFERASE YDAF-RELATED"/>
    <property type="match status" value="1"/>
</dbReference>
<dbReference type="GO" id="GO:0005737">
    <property type="term" value="C:cytoplasm"/>
    <property type="evidence" value="ECO:0007669"/>
    <property type="project" value="TreeGrafter"/>
</dbReference>
<dbReference type="InterPro" id="IPR016181">
    <property type="entry name" value="Acyl_CoA_acyltransferase"/>
</dbReference>
<dbReference type="STRING" id="742817.HMPREF9449_00362"/>
<keyword evidence="3" id="KW-1185">Reference proteome</keyword>
<sequence>MEKQTKNTEKVKQTLHGHFAWIEADFFIREAVLEDASVIWQTIYDNRDYLRTWLPFVDNLREVADEEEFLKTQLSVPYKERNIVFVIMCGNELCGLIGFVTTDNINHRTEIGYWLIPKYQGRGIMSRCVRHLCKWVVSERGINRIQIRCATGNRPSNAIPQRLGFTLEGIEREGELLLEGKYTDLNVYSILKNEVENWIN</sequence>
<dbReference type="RefSeq" id="WP_009135516.1">
    <property type="nucleotide sequence ID" value="NZ_JH594596.1"/>
</dbReference>
<gene>
    <name evidence="2" type="ORF">HMPREF9449_00362</name>
</gene>
<dbReference type="GO" id="GO:0008999">
    <property type="term" value="F:protein-N-terminal-alanine acetyltransferase activity"/>
    <property type="evidence" value="ECO:0007669"/>
    <property type="project" value="TreeGrafter"/>
</dbReference>
<dbReference type="PANTHER" id="PTHR43441">
    <property type="entry name" value="RIBOSOMAL-PROTEIN-SERINE ACETYLTRANSFERASE"/>
    <property type="match status" value="1"/>
</dbReference>
<dbReference type="GO" id="GO:1990189">
    <property type="term" value="F:protein N-terminal-serine acetyltransferase activity"/>
    <property type="evidence" value="ECO:0007669"/>
    <property type="project" value="TreeGrafter"/>
</dbReference>
<dbReference type="PROSITE" id="PS51186">
    <property type="entry name" value="GNAT"/>
    <property type="match status" value="1"/>
</dbReference>
<dbReference type="InterPro" id="IPR051908">
    <property type="entry name" value="Ribosomal_N-acetyltransferase"/>
</dbReference>
<dbReference type="HOGENOM" id="CLU_013985_3_0_10"/>
<dbReference type="Proteomes" id="UP000004892">
    <property type="component" value="Unassembled WGS sequence"/>
</dbReference>
<dbReference type="EMBL" id="ADMC01000005">
    <property type="protein sequence ID" value="EHP50673.1"/>
    <property type="molecule type" value="Genomic_DNA"/>
</dbReference>
<evidence type="ECO:0000313" key="2">
    <source>
        <dbReference type="EMBL" id="EHP50673.1"/>
    </source>
</evidence>
<protein>
    <recommendedName>
        <fullName evidence="1">N-acetyltransferase domain-containing protein</fullName>
    </recommendedName>
</protein>
<dbReference type="CDD" id="cd04301">
    <property type="entry name" value="NAT_SF"/>
    <property type="match status" value="1"/>
</dbReference>
<dbReference type="Pfam" id="PF13302">
    <property type="entry name" value="Acetyltransf_3"/>
    <property type="match status" value="1"/>
</dbReference>